<dbReference type="EMBL" id="CAMXCT030000185">
    <property type="protein sequence ID" value="CAL4762485.1"/>
    <property type="molecule type" value="Genomic_DNA"/>
</dbReference>
<dbReference type="Pfam" id="PF00168">
    <property type="entry name" value="C2"/>
    <property type="match status" value="1"/>
</dbReference>
<dbReference type="CDD" id="cd21670">
    <property type="entry name" value="SMP_ESyt"/>
    <property type="match status" value="1"/>
</dbReference>
<keyword evidence="2" id="KW-0813">Transport</keyword>
<dbReference type="InterPro" id="IPR051634">
    <property type="entry name" value="Extended_Synaptotagmin"/>
</dbReference>
<evidence type="ECO:0000256" key="8">
    <source>
        <dbReference type="ARBA" id="ARBA00023055"/>
    </source>
</evidence>
<evidence type="ECO:0000313" key="16">
    <source>
        <dbReference type="Proteomes" id="UP001152797"/>
    </source>
</evidence>
<dbReference type="Proteomes" id="UP001152797">
    <property type="component" value="Unassembled WGS sequence"/>
</dbReference>
<dbReference type="GO" id="GO:0012505">
    <property type="term" value="C:endomembrane system"/>
    <property type="evidence" value="ECO:0007669"/>
    <property type="project" value="UniProtKB-ARBA"/>
</dbReference>
<dbReference type="GO" id="GO:0005737">
    <property type="term" value="C:cytoplasm"/>
    <property type="evidence" value="ECO:0007669"/>
    <property type="project" value="UniProtKB-ARBA"/>
</dbReference>
<dbReference type="PANTHER" id="PTHR45761">
    <property type="entry name" value="EXTENDED SYNAPTOTAGMIN-LIKE PROTEIN 2, ISOFORM C"/>
    <property type="match status" value="1"/>
</dbReference>
<evidence type="ECO:0000313" key="13">
    <source>
        <dbReference type="EMBL" id="CAI3975173.1"/>
    </source>
</evidence>
<dbReference type="InterPro" id="IPR039010">
    <property type="entry name" value="Synaptotagmin_SMP"/>
</dbReference>
<evidence type="ECO:0000313" key="15">
    <source>
        <dbReference type="EMBL" id="CAL4762485.1"/>
    </source>
</evidence>
<reference evidence="13" key="1">
    <citation type="submission" date="2022-10" db="EMBL/GenBank/DDBJ databases">
        <authorList>
            <person name="Chen Y."/>
            <person name="Dougan E. K."/>
            <person name="Chan C."/>
            <person name="Rhodes N."/>
            <person name="Thang M."/>
        </authorList>
    </citation>
    <scope>NUCLEOTIDE SEQUENCE</scope>
</reference>
<dbReference type="GO" id="GO:0006869">
    <property type="term" value="P:lipid transport"/>
    <property type="evidence" value="ECO:0007669"/>
    <property type="project" value="UniProtKB-KW"/>
</dbReference>
<dbReference type="InterPro" id="IPR000008">
    <property type="entry name" value="C2_dom"/>
</dbReference>
<dbReference type="EMBL" id="CAMXCT010000185">
    <property type="protein sequence ID" value="CAI3975173.1"/>
    <property type="molecule type" value="Genomic_DNA"/>
</dbReference>
<dbReference type="PANTHER" id="PTHR45761:SF1">
    <property type="entry name" value="EXTENDED SYNAPTOTAGMIN-LIKE PROTEIN 2, ISOFORM C"/>
    <property type="match status" value="1"/>
</dbReference>
<dbReference type="Pfam" id="PF17047">
    <property type="entry name" value="SMP_LBD"/>
    <property type="match status" value="1"/>
</dbReference>
<evidence type="ECO:0000256" key="9">
    <source>
        <dbReference type="ARBA" id="ARBA00023121"/>
    </source>
</evidence>
<sequence>MGLCGCKRTVDLPLKSKTVSSRSLPARHGHRPTIILPELEHLNEAGRMILQRTMAKRGDKGKEMSWLNFMVAKMWPHIHEALKLVVAKDLEPKIKDALPSVFGTVSFKTFSLGERHPEIKEIGVAHGKQNQYDGLELDLKIIWNCNADIVVDVQGIEIGIENVHIDGTLKLQFRPLLPHLPSIGGVQITMMSPPNISWSFRGIFAALQADVVSRVMRQVVSDQISELLVVPNLIFLHWLDSEADVDLEVLQFPHPECVVRLCISEACDLLGSDWNYFGFNGTSDPYVSVHLGSHHWYTPQKSRTRNPKWGDAGYHDFFVYTPSQFVKVDVYDSDIGPGTDDHLGFVEGLTVQWLLEKPRWWWPLKSRSKTPEYKSEATMSASAPLAAKGNNNGEVLIEAHFFELRDTEGGCIPQPMGKADAVAYAFIDLRSLRGLQPKQADGATITFRLEGQSYKSHPATYKATSYGSALTPGAQRLVEHLHNTKGRSIDEIMKISGLTKEQVTSVVHARPSFTTKWHQPISLPIKDLDKAQLEICLGIRRPNYKVLANLKMPLKLQEIRNCDKWQLDKALPLEVDPKMEGTSLLQENLELSLRITLRSLCISADTFDYSASF</sequence>
<keyword evidence="16" id="KW-1185">Reference proteome</keyword>
<keyword evidence="8" id="KW-0445">Lipid transport</keyword>
<evidence type="ECO:0000256" key="10">
    <source>
        <dbReference type="ARBA" id="ARBA00023136"/>
    </source>
</evidence>
<comment type="caution">
    <text evidence="13">The sequence shown here is derived from an EMBL/GenBank/DDBJ whole genome shotgun (WGS) entry which is preliminary data.</text>
</comment>
<evidence type="ECO:0000256" key="3">
    <source>
        <dbReference type="ARBA" id="ARBA00022692"/>
    </source>
</evidence>
<dbReference type="InterPro" id="IPR035892">
    <property type="entry name" value="C2_domain_sf"/>
</dbReference>
<proteinExistence type="predicted"/>
<evidence type="ECO:0000259" key="12">
    <source>
        <dbReference type="PROSITE" id="PS51847"/>
    </source>
</evidence>
<accession>A0A9P1BMM4</accession>
<evidence type="ECO:0000256" key="1">
    <source>
        <dbReference type="ARBA" id="ARBA00004370"/>
    </source>
</evidence>
<dbReference type="SUPFAM" id="SSF49562">
    <property type="entry name" value="C2 domain (Calcium/lipid-binding domain, CaLB)"/>
    <property type="match status" value="1"/>
</dbReference>
<dbReference type="PROSITE" id="PS51847">
    <property type="entry name" value="SMP"/>
    <property type="match status" value="1"/>
</dbReference>
<evidence type="ECO:0000256" key="7">
    <source>
        <dbReference type="ARBA" id="ARBA00022989"/>
    </source>
</evidence>
<protein>
    <submittedName>
        <fullName evidence="15">Extended synaptotagmin-3</fullName>
    </submittedName>
</protein>
<dbReference type="OrthoDB" id="1029639at2759"/>
<keyword evidence="7" id="KW-1133">Transmembrane helix</keyword>
<feature type="domain" description="C2" evidence="11">
    <location>
        <begin position="239"/>
        <end position="364"/>
    </location>
</feature>
<dbReference type="Gene3D" id="2.60.40.150">
    <property type="entry name" value="C2 domain"/>
    <property type="match status" value="1"/>
</dbReference>
<dbReference type="EMBL" id="CAMXCT020000185">
    <property type="protein sequence ID" value="CAL1128548.1"/>
    <property type="molecule type" value="Genomic_DNA"/>
</dbReference>
<evidence type="ECO:0000313" key="14">
    <source>
        <dbReference type="EMBL" id="CAL1128548.1"/>
    </source>
</evidence>
<name>A0A9P1BMM4_9DINO</name>
<organism evidence="13">
    <name type="scientific">Cladocopium goreaui</name>
    <dbReference type="NCBI Taxonomy" id="2562237"/>
    <lineage>
        <taxon>Eukaryota</taxon>
        <taxon>Sar</taxon>
        <taxon>Alveolata</taxon>
        <taxon>Dinophyceae</taxon>
        <taxon>Suessiales</taxon>
        <taxon>Symbiodiniaceae</taxon>
        <taxon>Cladocopium</taxon>
    </lineage>
</organism>
<dbReference type="GO" id="GO:0008289">
    <property type="term" value="F:lipid binding"/>
    <property type="evidence" value="ECO:0007669"/>
    <property type="project" value="UniProtKB-KW"/>
</dbReference>
<comment type="subcellular location">
    <subcellularLocation>
        <location evidence="1">Membrane</location>
    </subcellularLocation>
</comment>
<feature type="domain" description="SMP-LTD" evidence="12">
    <location>
        <begin position="60"/>
        <end position="239"/>
    </location>
</feature>
<evidence type="ECO:0000256" key="2">
    <source>
        <dbReference type="ARBA" id="ARBA00022448"/>
    </source>
</evidence>
<evidence type="ECO:0000259" key="11">
    <source>
        <dbReference type="PROSITE" id="PS50004"/>
    </source>
</evidence>
<reference evidence="14" key="2">
    <citation type="submission" date="2024-04" db="EMBL/GenBank/DDBJ databases">
        <authorList>
            <person name="Chen Y."/>
            <person name="Shah S."/>
            <person name="Dougan E. K."/>
            <person name="Thang M."/>
            <person name="Chan C."/>
        </authorList>
    </citation>
    <scope>NUCLEOTIDE SEQUENCE [LARGE SCALE GENOMIC DNA]</scope>
</reference>
<evidence type="ECO:0000256" key="4">
    <source>
        <dbReference type="ARBA" id="ARBA00022723"/>
    </source>
</evidence>
<gene>
    <name evidence="13" type="ORF">C1SCF055_LOCUS3526</name>
</gene>
<keyword evidence="9" id="KW-0446">Lipid-binding</keyword>
<dbReference type="InterPro" id="IPR031468">
    <property type="entry name" value="SMP_LBD"/>
</dbReference>
<keyword evidence="3" id="KW-0812">Transmembrane</keyword>
<keyword evidence="5" id="KW-0677">Repeat</keyword>
<dbReference type="SMART" id="SM00239">
    <property type="entry name" value="C2"/>
    <property type="match status" value="1"/>
</dbReference>
<dbReference type="GO" id="GO:0046872">
    <property type="term" value="F:metal ion binding"/>
    <property type="evidence" value="ECO:0007669"/>
    <property type="project" value="UniProtKB-KW"/>
</dbReference>
<keyword evidence="6" id="KW-0106">Calcium</keyword>
<evidence type="ECO:0000256" key="6">
    <source>
        <dbReference type="ARBA" id="ARBA00022837"/>
    </source>
</evidence>
<keyword evidence="10" id="KW-0472">Membrane</keyword>
<keyword evidence="4" id="KW-0479">Metal-binding</keyword>
<evidence type="ECO:0000256" key="5">
    <source>
        <dbReference type="ARBA" id="ARBA00022737"/>
    </source>
</evidence>
<dbReference type="GO" id="GO:0016020">
    <property type="term" value="C:membrane"/>
    <property type="evidence" value="ECO:0007669"/>
    <property type="project" value="UniProtKB-SubCell"/>
</dbReference>
<dbReference type="AlphaFoldDB" id="A0A9P1BMM4"/>
<dbReference type="PROSITE" id="PS50004">
    <property type="entry name" value="C2"/>
    <property type="match status" value="1"/>
</dbReference>